<dbReference type="AlphaFoldDB" id="L5KRV3"/>
<gene>
    <name evidence="2" type="ORF">PAL_GLEAN10004252</name>
</gene>
<evidence type="ECO:0000256" key="1">
    <source>
        <dbReference type="SAM" id="MobiDB-lite"/>
    </source>
</evidence>
<proteinExistence type="predicted"/>
<sequence length="110" mass="12663">MSANKGWWVPPKGEDSVSEKFLRKTRESPLVPIGEWERKDWGMGRELSLREHVSQSFQRMKQRTQVVLPTEQPTSRRGVKRPTAEVPRDKGTLPYNEMIRMGKGGEQLSA</sequence>
<evidence type="ECO:0000313" key="2">
    <source>
        <dbReference type="EMBL" id="ELK14179.1"/>
    </source>
</evidence>
<dbReference type="Proteomes" id="UP000010552">
    <property type="component" value="Unassembled WGS sequence"/>
</dbReference>
<feature type="region of interest" description="Disordered" evidence="1">
    <location>
        <begin position="60"/>
        <end position="110"/>
    </location>
</feature>
<dbReference type="InParanoid" id="L5KRV3"/>
<evidence type="ECO:0000313" key="3">
    <source>
        <dbReference type="Proteomes" id="UP000010552"/>
    </source>
</evidence>
<protein>
    <submittedName>
        <fullName evidence="2">HIG1 domain family member 1B</fullName>
    </submittedName>
</protein>
<dbReference type="STRING" id="9402.L5KRV3"/>
<keyword evidence="3" id="KW-1185">Reference proteome</keyword>
<reference evidence="3" key="1">
    <citation type="journal article" date="2013" name="Science">
        <title>Comparative analysis of bat genomes provides insight into the evolution of flight and immunity.</title>
        <authorList>
            <person name="Zhang G."/>
            <person name="Cowled C."/>
            <person name="Shi Z."/>
            <person name="Huang Z."/>
            <person name="Bishop-Lilly K.A."/>
            <person name="Fang X."/>
            <person name="Wynne J.W."/>
            <person name="Xiong Z."/>
            <person name="Baker M.L."/>
            <person name="Zhao W."/>
            <person name="Tachedjian M."/>
            <person name="Zhu Y."/>
            <person name="Zhou P."/>
            <person name="Jiang X."/>
            <person name="Ng J."/>
            <person name="Yang L."/>
            <person name="Wu L."/>
            <person name="Xiao J."/>
            <person name="Feng Y."/>
            <person name="Chen Y."/>
            <person name="Sun X."/>
            <person name="Zhang Y."/>
            <person name="Marsh G.A."/>
            <person name="Crameri G."/>
            <person name="Broder C.C."/>
            <person name="Frey K.G."/>
            <person name="Wang L.F."/>
            <person name="Wang J."/>
        </authorList>
    </citation>
    <scope>NUCLEOTIDE SEQUENCE [LARGE SCALE GENOMIC DNA]</scope>
</reference>
<dbReference type="EMBL" id="KB030578">
    <property type="protein sequence ID" value="ELK14179.1"/>
    <property type="molecule type" value="Genomic_DNA"/>
</dbReference>
<feature type="compositionally biased region" description="Polar residues" evidence="1">
    <location>
        <begin position="60"/>
        <end position="75"/>
    </location>
</feature>
<feature type="compositionally biased region" description="Basic and acidic residues" evidence="1">
    <location>
        <begin position="82"/>
        <end position="91"/>
    </location>
</feature>
<name>L5KRV3_PTEAL</name>
<accession>L5KRV3</accession>
<organism evidence="2 3">
    <name type="scientific">Pteropus alecto</name>
    <name type="common">Black flying fox</name>
    <dbReference type="NCBI Taxonomy" id="9402"/>
    <lineage>
        <taxon>Eukaryota</taxon>
        <taxon>Metazoa</taxon>
        <taxon>Chordata</taxon>
        <taxon>Craniata</taxon>
        <taxon>Vertebrata</taxon>
        <taxon>Euteleostomi</taxon>
        <taxon>Mammalia</taxon>
        <taxon>Eutheria</taxon>
        <taxon>Laurasiatheria</taxon>
        <taxon>Chiroptera</taxon>
        <taxon>Yinpterochiroptera</taxon>
        <taxon>Pteropodoidea</taxon>
        <taxon>Pteropodidae</taxon>
        <taxon>Pteropodinae</taxon>
        <taxon>Pteropus</taxon>
    </lineage>
</organism>
<dbReference type="eggNOG" id="KOG4431">
    <property type="taxonomic scope" value="Eukaryota"/>
</dbReference>